<feature type="compositionally biased region" description="Basic and acidic residues" evidence="1">
    <location>
        <begin position="51"/>
        <end position="94"/>
    </location>
</feature>
<evidence type="ECO:0000256" key="1">
    <source>
        <dbReference type="SAM" id="MobiDB-lite"/>
    </source>
</evidence>
<feature type="region of interest" description="Disordered" evidence="1">
    <location>
        <begin position="51"/>
        <end position="115"/>
    </location>
</feature>
<sequence length="115" mass="13707">ATKKKTNQNTLPSPFKRAFLYPEPGPSKPKNSRRKELFPSVISSQAWIEYHEKKEIGKQEKELQKNERARERQREKIEKEELQKKKKAEREEKKKKNKKATTKVRTTRSKKKSSL</sequence>
<dbReference type="AlphaFoldDB" id="A0A0A9YXN4"/>
<protein>
    <submittedName>
        <fullName evidence="2">Uncharacterized protein</fullName>
    </submittedName>
</protein>
<reference evidence="2" key="1">
    <citation type="journal article" date="2014" name="PLoS ONE">
        <title>Transcriptome-Based Identification of ABC Transporters in the Western Tarnished Plant Bug Lygus hesperus.</title>
        <authorList>
            <person name="Hull J.J."/>
            <person name="Chaney K."/>
            <person name="Geib S.M."/>
            <person name="Fabrick J.A."/>
            <person name="Brent C.S."/>
            <person name="Walsh D."/>
            <person name="Lavine L.C."/>
        </authorList>
    </citation>
    <scope>NUCLEOTIDE SEQUENCE</scope>
</reference>
<feature type="compositionally biased region" description="Basic residues" evidence="1">
    <location>
        <begin position="95"/>
        <end position="115"/>
    </location>
</feature>
<feature type="non-terminal residue" evidence="2">
    <location>
        <position position="1"/>
    </location>
</feature>
<feature type="non-terminal residue" evidence="2">
    <location>
        <position position="115"/>
    </location>
</feature>
<dbReference type="EMBL" id="GBHO01007223">
    <property type="protein sequence ID" value="JAG36381.1"/>
    <property type="molecule type" value="Transcribed_RNA"/>
</dbReference>
<organism evidence="2">
    <name type="scientific">Lygus hesperus</name>
    <name type="common">Western plant bug</name>
    <dbReference type="NCBI Taxonomy" id="30085"/>
    <lineage>
        <taxon>Eukaryota</taxon>
        <taxon>Metazoa</taxon>
        <taxon>Ecdysozoa</taxon>
        <taxon>Arthropoda</taxon>
        <taxon>Hexapoda</taxon>
        <taxon>Insecta</taxon>
        <taxon>Pterygota</taxon>
        <taxon>Neoptera</taxon>
        <taxon>Paraneoptera</taxon>
        <taxon>Hemiptera</taxon>
        <taxon>Heteroptera</taxon>
        <taxon>Panheteroptera</taxon>
        <taxon>Cimicomorpha</taxon>
        <taxon>Miridae</taxon>
        <taxon>Mirini</taxon>
        <taxon>Lygus</taxon>
    </lineage>
</organism>
<name>A0A0A9YXN4_LYGHE</name>
<gene>
    <name evidence="2" type="ORF">CM83_105781</name>
</gene>
<accession>A0A0A9YXN4</accession>
<evidence type="ECO:0000313" key="2">
    <source>
        <dbReference type="EMBL" id="JAG36381.1"/>
    </source>
</evidence>
<feature type="region of interest" description="Disordered" evidence="1">
    <location>
        <begin position="1"/>
        <end position="37"/>
    </location>
</feature>
<reference evidence="2" key="2">
    <citation type="submission" date="2014-07" db="EMBL/GenBank/DDBJ databases">
        <authorList>
            <person name="Hull J."/>
        </authorList>
    </citation>
    <scope>NUCLEOTIDE SEQUENCE</scope>
</reference>
<proteinExistence type="predicted"/>